<dbReference type="Gene3D" id="3.30.300.20">
    <property type="match status" value="1"/>
</dbReference>
<dbReference type="GeneID" id="42694956"/>
<dbReference type="InterPro" id="IPR003718">
    <property type="entry name" value="OsmC/Ohr_fam"/>
</dbReference>
<dbReference type="NCBIfam" id="TIGR03561">
    <property type="entry name" value="organ_hyd_perox"/>
    <property type="match status" value="1"/>
</dbReference>
<protein>
    <submittedName>
        <fullName evidence="2">Organic hydroperoxide resistance protein</fullName>
    </submittedName>
</protein>
<proteinExistence type="inferred from homology"/>
<dbReference type="SUPFAM" id="SSF82784">
    <property type="entry name" value="OsmC-like"/>
    <property type="match status" value="1"/>
</dbReference>
<sequence length="143" mass="15626">MSNYEKIFSTVGVNESGREGRSYIEGKDFEVNIAAPDSKQKDATNPEELFALGYSACFNGALQVVLKEADVKEKSVVRHEVDLLKGEGPDFKLGVTIEVGIEGLEPEEVQPLADKAHEICPYSRAVQNGHIDVEVKGVTFKDA</sequence>
<dbReference type="RefSeq" id="WP_004636844.1">
    <property type="nucleotide sequence ID" value="NZ_CALUAQ010000006.1"/>
</dbReference>
<dbReference type="Pfam" id="PF02566">
    <property type="entry name" value="OsmC"/>
    <property type="match status" value="1"/>
</dbReference>
<comment type="similarity">
    <text evidence="1">Belongs to the OsmC/Ohr family.</text>
</comment>
<dbReference type="InterPro" id="IPR036102">
    <property type="entry name" value="OsmC/Ohrsf"/>
</dbReference>
<evidence type="ECO:0000313" key="2">
    <source>
        <dbReference type="EMBL" id="OOL81336.1"/>
    </source>
</evidence>
<evidence type="ECO:0000256" key="1">
    <source>
        <dbReference type="ARBA" id="ARBA00007378"/>
    </source>
</evidence>
<dbReference type="EMBL" id="MUYF01000003">
    <property type="protein sequence ID" value="OOL81336.1"/>
    <property type="molecule type" value="Genomic_DNA"/>
</dbReference>
<dbReference type="PANTHER" id="PTHR33797:SF2">
    <property type="entry name" value="ORGANIC HYDROPEROXIDE RESISTANCE PROTEIN-LIKE"/>
    <property type="match status" value="1"/>
</dbReference>
<dbReference type="GO" id="GO:0006979">
    <property type="term" value="P:response to oxidative stress"/>
    <property type="evidence" value="ECO:0007669"/>
    <property type="project" value="InterPro"/>
</dbReference>
<organism evidence="2 3">
    <name type="scientific">Dolosigranulum pigrum</name>
    <dbReference type="NCBI Taxonomy" id="29394"/>
    <lineage>
        <taxon>Bacteria</taxon>
        <taxon>Bacillati</taxon>
        <taxon>Bacillota</taxon>
        <taxon>Bacilli</taxon>
        <taxon>Lactobacillales</taxon>
        <taxon>Carnobacteriaceae</taxon>
        <taxon>Dolosigranulum</taxon>
    </lineage>
</organism>
<gene>
    <name evidence="2" type="ORF">BWX42_05995</name>
</gene>
<dbReference type="InterPro" id="IPR015946">
    <property type="entry name" value="KH_dom-like_a/b"/>
</dbReference>
<name>A0A1S8KNQ2_9LACT</name>
<comment type="caution">
    <text evidence="2">The sequence shown here is derived from an EMBL/GenBank/DDBJ whole genome shotgun (WGS) entry which is preliminary data.</text>
</comment>
<evidence type="ECO:0000313" key="3">
    <source>
        <dbReference type="Proteomes" id="UP000190409"/>
    </source>
</evidence>
<dbReference type="InterPro" id="IPR019953">
    <property type="entry name" value="OHR"/>
</dbReference>
<dbReference type="AlphaFoldDB" id="A0A1S8KNQ2"/>
<dbReference type="PANTHER" id="PTHR33797">
    <property type="entry name" value="ORGANIC HYDROPEROXIDE RESISTANCE PROTEIN-LIKE"/>
    <property type="match status" value="1"/>
</dbReference>
<reference evidence="2 3" key="1">
    <citation type="submission" date="2017-01" db="EMBL/GenBank/DDBJ databases">
        <title>Complete Genome Sequence of Dolosigranulum pigrum isolated from a Patient with interstitial lung disease.</title>
        <authorList>
            <person name="Mukhopadhyay R."/>
            <person name="Joaquin J."/>
            <person name="Hogue R."/>
            <person name="Fitzgerald S."/>
            <person name="Jospin G."/>
            <person name="Eisen J.A."/>
            <person name="Chaturvedi V."/>
        </authorList>
    </citation>
    <scope>NUCLEOTIDE SEQUENCE [LARGE SCALE GENOMIC DNA]</scope>
    <source>
        <strain evidence="2 3">15S00348</strain>
    </source>
</reference>
<dbReference type="Proteomes" id="UP000190409">
    <property type="component" value="Unassembled WGS sequence"/>
</dbReference>
<accession>A0A1S8KNQ2</accession>